<feature type="region of interest" description="Disordered" evidence="1">
    <location>
        <begin position="153"/>
        <end position="178"/>
    </location>
</feature>
<feature type="compositionally biased region" description="Polar residues" evidence="1">
    <location>
        <begin position="80"/>
        <end position="95"/>
    </location>
</feature>
<gene>
    <name evidence="2" type="ORF">EGYM00163_LOCUS1231</name>
</gene>
<protein>
    <submittedName>
        <fullName evidence="2">Uncharacterized protein</fullName>
    </submittedName>
</protein>
<sequence length="311" mass="32129">MVDPLSQTYLPGAGAQISSQVASQLASQIASQPLQPGPAPAYNFQTPDPTPALAQTYMPGQALNAHPQALLSSSSASPFMQTYLPGQQSTPSQALNALPQDPLSSSSASPFMQTYVLGQQPAPGLSPAVTNYQGSTLLQHQQQNQLLAAYQPGPSPSPLMATQSPSPAQPARVATPATVDRVRPAAVQATPGTMEGRAVEPPTTVTPAAGPPVTVPPGGVGDQDIHQDQACGRCGGPLVRLWSAPANNADGRFQCGLCNGQYLYSQGADRCFFCGWAACMTCRAGQSETMTKVMATRAAPGAEGLATVTRM</sequence>
<evidence type="ECO:0000313" key="2">
    <source>
        <dbReference type="EMBL" id="CAE0790117.1"/>
    </source>
</evidence>
<proteinExistence type="predicted"/>
<dbReference type="AlphaFoldDB" id="A0A7S4C8M6"/>
<feature type="region of interest" description="Disordered" evidence="1">
    <location>
        <begin position="80"/>
        <end position="107"/>
    </location>
</feature>
<dbReference type="EMBL" id="HBJA01003818">
    <property type="protein sequence ID" value="CAE0790117.1"/>
    <property type="molecule type" value="Transcribed_RNA"/>
</dbReference>
<evidence type="ECO:0000256" key="1">
    <source>
        <dbReference type="SAM" id="MobiDB-lite"/>
    </source>
</evidence>
<organism evidence="2">
    <name type="scientific">Eutreptiella gymnastica</name>
    <dbReference type="NCBI Taxonomy" id="73025"/>
    <lineage>
        <taxon>Eukaryota</taxon>
        <taxon>Discoba</taxon>
        <taxon>Euglenozoa</taxon>
        <taxon>Euglenida</taxon>
        <taxon>Spirocuta</taxon>
        <taxon>Euglenophyceae</taxon>
        <taxon>Eutreptiales</taxon>
        <taxon>Eutreptiaceae</taxon>
        <taxon>Eutreptiella</taxon>
    </lineage>
</organism>
<reference evidence="2" key="1">
    <citation type="submission" date="2021-01" db="EMBL/GenBank/DDBJ databases">
        <authorList>
            <person name="Corre E."/>
            <person name="Pelletier E."/>
            <person name="Niang G."/>
            <person name="Scheremetjew M."/>
            <person name="Finn R."/>
            <person name="Kale V."/>
            <person name="Holt S."/>
            <person name="Cochrane G."/>
            <person name="Meng A."/>
            <person name="Brown T."/>
            <person name="Cohen L."/>
        </authorList>
    </citation>
    <scope>NUCLEOTIDE SEQUENCE</scope>
    <source>
        <strain evidence="2">CCMP1594</strain>
    </source>
</reference>
<name>A0A7S4C8M6_9EUGL</name>
<accession>A0A7S4C8M6</accession>